<dbReference type="PROSITE" id="PS50893">
    <property type="entry name" value="ABC_TRANSPORTER_2"/>
    <property type="match status" value="1"/>
</dbReference>
<keyword evidence="3" id="KW-0547">Nucleotide-binding</keyword>
<dbReference type="InterPro" id="IPR012338">
    <property type="entry name" value="Beta-lactam/transpept-like"/>
</dbReference>
<dbReference type="InterPro" id="IPR036640">
    <property type="entry name" value="ABC1_TM_sf"/>
</dbReference>
<dbReference type="SMART" id="SM00382">
    <property type="entry name" value="AAA"/>
    <property type="match status" value="1"/>
</dbReference>
<evidence type="ECO:0000313" key="10">
    <source>
        <dbReference type="EMBL" id="TYP74347.1"/>
    </source>
</evidence>
<dbReference type="Proteomes" id="UP000324376">
    <property type="component" value="Unassembled WGS sequence"/>
</dbReference>
<dbReference type="SUPFAM" id="SSF52540">
    <property type="entry name" value="P-loop containing nucleoside triphosphate hydrolases"/>
    <property type="match status" value="1"/>
</dbReference>
<keyword evidence="2 7" id="KW-0812">Transmembrane</keyword>
<dbReference type="Gene3D" id="3.40.710.10">
    <property type="entry name" value="DD-peptidase/beta-lactamase superfamily"/>
    <property type="match status" value="1"/>
</dbReference>
<feature type="transmembrane region" description="Helical" evidence="7">
    <location>
        <begin position="465"/>
        <end position="489"/>
    </location>
</feature>
<feature type="domain" description="ABC transporter" evidence="8">
    <location>
        <begin position="809"/>
        <end position="1033"/>
    </location>
</feature>
<evidence type="ECO:0000256" key="6">
    <source>
        <dbReference type="ARBA" id="ARBA00023136"/>
    </source>
</evidence>
<dbReference type="InterPro" id="IPR003593">
    <property type="entry name" value="AAA+_ATPase"/>
</dbReference>
<name>A0A5S5C4V9_9FLAO</name>
<dbReference type="InterPro" id="IPR003439">
    <property type="entry name" value="ABC_transporter-like_ATP-bd"/>
</dbReference>
<dbReference type="GO" id="GO:0015833">
    <property type="term" value="P:peptide transport"/>
    <property type="evidence" value="ECO:0007669"/>
    <property type="project" value="InterPro"/>
</dbReference>
<dbReference type="Gene3D" id="1.20.1560.10">
    <property type="entry name" value="ABC transporter type 1, transmembrane domain"/>
    <property type="match status" value="1"/>
</dbReference>
<dbReference type="InterPro" id="IPR005898">
    <property type="entry name" value="Cyc_pep_transpt_SyrD/YojI"/>
</dbReference>
<comment type="subcellular location">
    <subcellularLocation>
        <location evidence="1">Cell membrane</location>
        <topology evidence="1">Multi-pass membrane protein</topology>
    </subcellularLocation>
</comment>
<dbReference type="InterPro" id="IPR001466">
    <property type="entry name" value="Beta-lactam-related"/>
</dbReference>
<dbReference type="SUPFAM" id="SSF56601">
    <property type="entry name" value="beta-lactamase/transpeptidase-like"/>
    <property type="match status" value="1"/>
</dbReference>
<proteinExistence type="predicted"/>
<feature type="transmembrane region" description="Helical" evidence="7">
    <location>
        <begin position="385"/>
        <end position="405"/>
    </location>
</feature>
<feature type="transmembrane region" description="Helical" evidence="7">
    <location>
        <begin position="425"/>
        <end position="445"/>
    </location>
</feature>
<keyword evidence="6 7" id="KW-0472">Membrane</keyword>
<dbReference type="PANTHER" id="PTHR46825">
    <property type="entry name" value="D-ALANYL-D-ALANINE-CARBOXYPEPTIDASE/ENDOPEPTIDASE AMPH"/>
    <property type="match status" value="1"/>
</dbReference>
<dbReference type="EMBL" id="VNHU01000004">
    <property type="protein sequence ID" value="TYP74347.1"/>
    <property type="molecule type" value="Genomic_DNA"/>
</dbReference>
<evidence type="ECO:0000256" key="7">
    <source>
        <dbReference type="SAM" id="Phobius"/>
    </source>
</evidence>
<evidence type="ECO:0000256" key="4">
    <source>
        <dbReference type="ARBA" id="ARBA00022840"/>
    </source>
</evidence>
<dbReference type="InterPro" id="IPR027417">
    <property type="entry name" value="P-loop_NTPase"/>
</dbReference>
<dbReference type="OrthoDB" id="846150at2"/>
<dbReference type="Pfam" id="PF00664">
    <property type="entry name" value="ABC_membrane"/>
    <property type="match status" value="1"/>
</dbReference>
<feature type="transmembrane region" description="Helical" evidence="7">
    <location>
        <begin position="501"/>
        <end position="524"/>
    </location>
</feature>
<dbReference type="PANTHER" id="PTHR46825:SF11">
    <property type="entry name" value="PENICILLIN-BINDING PROTEIN 4"/>
    <property type="match status" value="1"/>
</dbReference>
<dbReference type="GO" id="GO:0005886">
    <property type="term" value="C:plasma membrane"/>
    <property type="evidence" value="ECO:0007669"/>
    <property type="project" value="UniProtKB-SubCell"/>
</dbReference>
<feature type="transmembrane region" description="Helical" evidence="7">
    <location>
        <begin position="607"/>
        <end position="625"/>
    </location>
</feature>
<reference evidence="10 11" key="1">
    <citation type="submission" date="2019-07" db="EMBL/GenBank/DDBJ databases">
        <title>Genomic Encyclopedia of Archaeal and Bacterial Type Strains, Phase II (KMG-II): from individual species to whole genera.</title>
        <authorList>
            <person name="Goeker M."/>
        </authorList>
    </citation>
    <scope>NUCLEOTIDE SEQUENCE [LARGE SCALE GENOMIC DNA]</scope>
    <source>
        <strain evidence="10 11">DSM 17527</strain>
    </source>
</reference>
<evidence type="ECO:0000256" key="5">
    <source>
        <dbReference type="ARBA" id="ARBA00022989"/>
    </source>
</evidence>
<keyword evidence="11" id="KW-1185">Reference proteome</keyword>
<evidence type="ECO:0000259" key="8">
    <source>
        <dbReference type="PROSITE" id="PS50893"/>
    </source>
</evidence>
<evidence type="ECO:0000256" key="3">
    <source>
        <dbReference type="ARBA" id="ARBA00022741"/>
    </source>
</evidence>
<feature type="transmembrane region" description="Helical" evidence="7">
    <location>
        <begin position="746"/>
        <end position="766"/>
    </location>
</feature>
<dbReference type="Gene3D" id="3.40.50.300">
    <property type="entry name" value="P-loop containing nucleotide triphosphate hydrolases"/>
    <property type="match status" value="1"/>
</dbReference>
<evidence type="ECO:0000259" key="9">
    <source>
        <dbReference type="PROSITE" id="PS50929"/>
    </source>
</evidence>
<feature type="transmembrane region" description="Helical" evidence="7">
    <location>
        <begin position="719"/>
        <end position="740"/>
    </location>
</feature>
<protein>
    <submittedName>
        <fullName evidence="10">Cyclic peptide transporter</fullName>
    </submittedName>
</protein>
<dbReference type="NCBIfam" id="TIGR01194">
    <property type="entry name" value="cyc_pep_trnsptr"/>
    <property type="match status" value="1"/>
</dbReference>
<dbReference type="GO" id="GO:0016887">
    <property type="term" value="F:ATP hydrolysis activity"/>
    <property type="evidence" value="ECO:0007669"/>
    <property type="project" value="InterPro"/>
</dbReference>
<comment type="caution">
    <text evidence="10">The sequence shown here is derived from an EMBL/GenBank/DDBJ whole genome shotgun (WGS) entry which is preliminary data.</text>
</comment>
<evidence type="ECO:0000313" key="11">
    <source>
        <dbReference type="Proteomes" id="UP000324376"/>
    </source>
</evidence>
<dbReference type="InterPro" id="IPR017871">
    <property type="entry name" value="ABC_transporter-like_CS"/>
</dbReference>
<dbReference type="InterPro" id="IPR050491">
    <property type="entry name" value="AmpC-like"/>
</dbReference>
<dbReference type="InterPro" id="IPR011527">
    <property type="entry name" value="ABC1_TM_dom"/>
</dbReference>
<evidence type="ECO:0000256" key="1">
    <source>
        <dbReference type="ARBA" id="ARBA00004651"/>
    </source>
</evidence>
<dbReference type="Pfam" id="PF00005">
    <property type="entry name" value="ABC_tran"/>
    <property type="match status" value="1"/>
</dbReference>
<dbReference type="PROSITE" id="PS50929">
    <property type="entry name" value="ABC_TM1F"/>
    <property type="match status" value="1"/>
</dbReference>
<feature type="transmembrane region" description="Helical" evidence="7">
    <location>
        <begin position="631"/>
        <end position="652"/>
    </location>
</feature>
<dbReference type="GO" id="GO:0005524">
    <property type="term" value="F:ATP binding"/>
    <property type="evidence" value="ECO:0007669"/>
    <property type="project" value="UniProtKB-KW"/>
</dbReference>
<dbReference type="GO" id="GO:0140359">
    <property type="term" value="F:ABC-type transporter activity"/>
    <property type="evidence" value="ECO:0007669"/>
    <property type="project" value="InterPro"/>
</dbReference>
<dbReference type="SUPFAM" id="SSF90123">
    <property type="entry name" value="ABC transporter transmembrane region"/>
    <property type="match status" value="1"/>
</dbReference>
<gene>
    <name evidence="10" type="ORF">BD809_104167</name>
</gene>
<dbReference type="AlphaFoldDB" id="A0A5S5C4V9"/>
<keyword evidence="5 7" id="KW-1133">Transmembrane helix</keyword>
<accession>A0A5S5C4V9</accession>
<evidence type="ECO:0000256" key="2">
    <source>
        <dbReference type="ARBA" id="ARBA00022692"/>
    </source>
</evidence>
<feature type="transmembrane region" description="Helical" evidence="7">
    <location>
        <begin position="530"/>
        <end position="547"/>
    </location>
</feature>
<keyword evidence="4" id="KW-0067">ATP-binding</keyword>
<dbReference type="PROSITE" id="PS00211">
    <property type="entry name" value="ABC_TRANSPORTER_1"/>
    <property type="match status" value="1"/>
</dbReference>
<organism evidence="10 11">
    <name type="scientific">Aquimarina intermedia</name>
    <dbReference type="NCBI Taxonomy" id="350814"/>
    <lineage>
        <taxon>Bacteria</taxon>
        <taxon>Pseudomonadati</taxon>
        <taxon>Bacteroidota</taxon>
        <taxon>Flavobacteriia</taxon>
        <taxon>Flavobacteriales</taxon>
        <taxon>Flavobacteriaceae</taxon>
        <taxon>Aquimarina</taxon>
    </lineage>
</organism>
<dbReference type="Pfam" id="PF00144">
    <property type="entry name" value="Beta-lactamase"/>
    <property type="match status" value="1"/>
</dbReference>
<feature type="domain" description="ABC transmembrane type-1" evidence="9">
    <location>
        <begin position="502"/>
        <end position="774"/>
    </location>
</feature>
<dbReference type="GO" id="GO:1904680">
    <property type="term" value="F:peptide transmembrane transporter activity"/>
    <property type="evidence" value="ECO:0007669"/>
    <property type="project" value="InterPro"/>
</dbReference>
<sequence>MIMIKSTIISTLVSLGTSLLMVTSLFSQSNLQLNPKMIASIDEEVTTMMEEGKIPGLSLVIFHKGQEHIRTYGLANIDSNEPVTKNTRFELGSNSKAFTALALLSLVEDKSVDLEASVSSYIPWFRVRYKDSIVKVKVKDLLYHTSGIPWETLSKIPETNQDDALDRTVRVLIDQKLDHLPGEAYEYATINYDILALIIEKVSNKDFETYLTEHVFQPLHLTNTSIGIPESDNAMSKGYKISFFEPRLFIAPPYKGNNAAGYVISNAVDVSKWMRYQINPTESSLTKIIEKSHERDTRVPLHDMSSYAGGWNVSLDGSNELYHSGLNPNYSSYININKDTQNAIAVLTNSNSSYTNSIANNVLSIIKGKKVERDFNPDSGIDSSFTIASIVLAFYCLAVLIYLLINLSQIVLRYRKYEKASLKKIRHIFIMMLVLVPYLYGIYLYPEALAGFDWDSIKIWAPQSFEWMIILILIAISLSMITYILNLFFPETDKFKKKLPQVFVISILTGLSGIAVIMLVTSAINSDKEFYYFAFYYLLVLGIYLLGRKFVQTNLIELTNETVYDLRVQIVDKIFKTTYHDFEKISRGRVYTTLTDDTNVIGNSATVFLGFITSIITAVGGFIYLASIEPWATIITISVMIFLSGLSYFLVYTTKNYVEEARSEKNVFMRLVSGIIDGYKEISMSRIKKLEYKDDISSSANRFREKQNISSIKSYDVSLVAELLLVLLLGFAAFGISEFFPNVKNYAIISFVMILLYLIGPINTLLQAIPQILQISVSWNRIKEFIEDIPTKLNTDTPIVPKLNPLLDMTLNDITFQYKGDDDHTSNFSIGPINLKINVGEILFIVGGNGSGKTTLAKLLTGLYLPDSGHISLNGKKIEDGQLSEYLSAVFNPTYLFEKLYNVDFQKHKAKFERYVELFDLNDKVYVTDENKYSTLNLSSGQRKRLALLNCFLEDSPIYLFDEWAADQDPEYRKFFYRNLLPDMKRQGKMIIVITHDDHYFDVADRLMKMERGMLVDYQLPNWSKNTVEILDK</sequence>